<protein>
    <submittedName>
        <fullName evidence="5">Preprotein translocase secA subunit</fullName>
    </submittedName>
</protein>
<dbReference type="SUPFAM" id="SSF48403">
    <property type="entry name" value="Ankyrin repeat"/>
    <property type="match status" value="4"/>
</dbReference>
<dbReference type="Pfam" id="PF12796">
    <property type="entry name" value="Ank_2"/>
    <property type="match status" value="2"/>
</dbReference>
<dbReference type="Gene3D" id="1.25.40.20">
    <property type="entry name" value="Ankyrin repeat-containing domain"/>
    <property type="match status" value="4"/>
</dbReference>
<dbReference type="Proteomes" id="UP000001396">
    <property type="component" value="Unassembled WGS sequence"/>
</dbReference>
<feature type="repeat" description="ANK" evidence="3">
    <location>
        <begin position="1120"/>
        <end position="1152"/>
    </location>
</feature>
<feature type="compositionally biased region" description="Polar residues" evidence="4">
    <location>
        <begin position="178"/>
        <end position="209"/>
    </location>
</feature>
<reference evidence="5 6" key="1">
    <citation type="journal article" date="2011" name="Genome Res.">
        <title>Phylogeny-wide analysis of social amoeba genomes highlights ancient origins for complex intercellular communication.</title>
        <authorList>
            <person name="Heidel A.J."/>
            <person name="Lawal H.M."/>
            <person name="Felder M."/>
            <person name="Schilde C."/>
            <person name="Helps N.R."/>
            <person name="Tunggal B."/>
            <person name="Rivero F."/>
            <person name="John U."/>
            <person name="Schleicher M."/>
            <person name="Eichinger L."/>
            <person name="Platzer M."/>
            <person name="Noegel A.A."/>
            <person name="Schaap P."/>
            <person name="Gloeckner G."/>
        </authorList>
    </citation>
    <scope>NUCLEOTIDE SEQUENCE [LARGE SCALE GENOMIC DNA]</scope>
    <source>
        <strain evidence="6">ATCC 26659 / Pp 5 / PN500</strain>
    </source>
</reference>
<sequence>MSTNNNTIRIDPSKVKPQAQPGWTSTKNRVIESEAKNLATGEREVLKQWHQTKEYKCPISGKTARSGSQLLTAINRARRANDPQTVIHCHHINSKKHNPELKHDPRNLLLVNEKNHREAKQAHRGGSTQREVNGRLIDREASIAIRLRDGQKKNPESQQRRANIEQRGKEVREKFEQRQFQQNVKVSSLEKSYNSSNRASQFQHPSSATKGGAMAGEIGGVAVTSADGFKDWDKNINCFNQSVHTICIPNETDGNDVSEWSSSDISQIMVELCNGIHQYGTIPFFSLHFNQDGSMYTVLHPAYHNTLVGKVILILDYYMKGFINGGFLQEEYAMRWSEKTRTLDPNALKNHMVDIKEEITNGSWKNIKGLEDYKSLRERAFEMGLEGENGLRELEMKFKEMVANESSGSGDVDIALQMLLNATENLNKVSGLKYQTSFRILASERSASCVDGVFMVDGDFEVKYTIEPTPAYQEYLDAYLTYFGSLPIEHQLQEELYKEAAQAIHDQMPLLPPCKRYFRLLKHISFLSSYISTLMGCGQTPDVVSLTDNHAPVDQTPNLLPPLPVRYYEPVNLTLTVSEIITTMERNKPLITKFHGYLNSLFRATTRDGDTLNKYSELQSEIRSTINNILRNKLSNLGVNGGNLNSSIQRLASGFLQLISMIVGTNSTQVYTTLVKDVMKPMIQLLERYNEVAANYQAPWPRLEEIENDPNVVEAFQAKLKDYAISLEDLKISAMLILESCKNHILKDFCSGCKGDIKTHKVNVKIENSECRNEYVNSLLAQFRSMIDQLRLKYQSEGFFTKIFSNTSAELNRVKQMYDRISHGYCDIINEVIRVTLPEWELAVAEKLQVLAPVTEATKEFFDDNLINYGKSTTTLLRERIGDMDILKMVGETRNDKMFDLISKSSSKTSDRFANFLNKLSSLGSRMNSIVSMLTGEGNGLGFLPVSKLVVPDKNYLDNKQHQRVWGGCGLVLAPLEIQSTFPSKTEAQSASFAINIKQFTHDKLCQLVHFTDGSMSYSAFSFNVCQIDQYNEDIDEDEFEEDLQINTSRLDTSILAETEIPIDEKYLIDQLTKYKHKLFELDQFGNSLLNLASAGGRSTLIKPLIHLMGSKYLEHKNTYGLTPLATAVISNHYSTVKVLLEFGADPNTESNNMMFPLLSSILECHSDIANLLVNYCKLDKQWQEGDTALHVALTTGQMDVAINLLSRGASTNIARKSDLFTVVEVVSQLALNDIIKEIPLVKDRLLPSQGTALHVAVENNSFEIVQFLLSQGWSASIQQLNGNTPLILALDKCYSEIANLLLSHGGDHCNVNPLPPPTKQERALPTFKHTQCVVANHRVYINSKKQTATMIAISKGYTDIAWNLISIGKESWKHKDHDGYTLLDYIILYGESSLLEKVLNSIGSLNVDGFLPNNRLSYLAWALMQKKIELADVLLKMDAKYIHPDPQWTIGAMAVRSNHVGLLYKLIEPTFSLFKNGTTFDIEKLVYENSLLEISAENGSTECAQLLFNQKKLKNIDTKSILCNSKGTELMYYAISGRSQRLIEIVLRWYDDLNIPLNQNGDSIISLLISTEQLSLLPLFQNRGLKLNHFGIGVVESAVRLDMSESIYTFIKESNLELLKSQQEPLGHLFYYNLGLRAYDNQSKKVLKKFSDEISLAFKHVDGTSSDFTILTMNTAEPLLLKLINRYSEEDIEMISKLFKIPNLTDETLVEALYQTLKFDNRALLSLFPPFNLSKKYKFFENQAPISIYQLFSTLNAVNCWKLLKNQPKDIVPPKQIENNPSVLKNLQENLDLSDDTLVLNSLKQLKGLNKITLTDRNLPLLHTVFFSGCPLSFKYCLEQGCDPLAIHSQFNILFTLARDPSKLGLLLSILEKNYNTEQLDYLFNQKIETMGITISHFDLLLTLIPPNALREAFQSCKMSSDNHSKLVIKFSNTLGVVIDEVQICKEMKDQKTDKKSVFQHLTSSNRKLPRDKKFIAPEYLVKPTLKVQESLLHTACNAAPSFILEWFPSDLKELKIQDQTDLVQLERVYHHSAMLNLINSRDKGGCTPLMKACQIGENQVVKRLLQYGADTSLVDNQGNSVFIHSLSDANPNPNLTCSILLPYSTSTLSIANHRGILPISFMAGLGLSNLVSQLLMKGGYVDQDGKYNHKSLNQSVS</sequence>
<evidence type="ECO:0000256" key="3">
    <source>
        <dbReference type="PROSITE-ProRule" id="PRU00023"/>
    </source>
</evidence>
<feature type="compositionally biased region" description="Basic and acidic residues" evidence="4">
    <location>
        <begin position="145"/>
        <end position="177"/>
    </location>
</feature>
<feature type="region of interest" description="Disordered" evidence="4">
    <location>
        <begin position="1"/>
        <end position="25"/>
    </location>
</feature>
<dbReference type="InterPro" id="IPR036770">
    <property type="entry name" value="Ankyrin_rpt-contain_sf"/>
</dbReference>
<dbReference type="GeneID" id="31360528"/>
<evidence type="ECO:0000256" key="1">
    <source>
        <dbReference type="ARBA" id="ARBA00022737"/>
    </source>
</evidence>
<dbReference type="EMBL" id="ADBJ01000021">
    <property type="protein sequence ID" value="EFA82137.1"/>
    <property type="molecule type" value="Genomic_DNA"/>
</dbReference>
<evidence type="ECO:0000256" key="4">
    <source>
        <dbReference type="SAM" id="MobiDB-lite"/>
    </source>
</evidence>
<dbReference type="PROSITE" id="PS50297">
    <property type="entry name" value="ANK_REP_REGION"/>
    <property type="match status" value="5"/>
</dbReference>
<dbReference type="InterPro" id="IPR002110">
    <property type="entry name" value="Ankyrin_rpt"/>
</dbReference>
<dbReference type="PANTHER" id="PTHR24198:SF165">
    <property type="entry name" value="ANKYRIN REPEAT-CONTAINING PROTEIN-RELATED"/>
    <property type="match status" value="1"/>
</dbReference>
<keyword evidence="6" id="KW-1185">Reference proteome</keyword>
<evidence type="ECO:0000313" key="5">
    <source>
        <dbReference type="EMBL" id="EFA82137.1"/>
    </source>
</evidence>
<feature type="region of interest" description="Disordered" evidence="4">
    <location>
        <begin position="145"/>
        <end position="211"/>
    </location>
</feature>
<feature type="repeat" description="ANK" evidence="3">
    <location>
        <begin position="2046"/>
        <end position="2078"/>
    </location>
</feature>
<accession>D3B998</accession>
<feature type="repeat" description="ANK" evidence="3">
    <location>
        <begin position="1185"/>
        <end position="1217"/>
    </location>
</feature>
<dbReference type="SMART" id="SM00248">
    <property type="entry name" value="ANK"/>
    <property type="match status" value="11"/>
</dbReference>
<feature type="repeat" description="ANK" evidence="3">
    <location>
        <begin position="1249"/>
        <end position="1281"/>
    </location>
</feature>
<keyword evidence="1" id="KW-0677">Repeat</keyword>
<name>D3B998_HETP5</name>
<feature type="repeat" description="ANK" evidence="3">
    <location>
        <begin position="1282"/>
        <end position="1308"/>
    </location>
</feature>
<evidence type="ECO:0000256" key="2">
    <source>
        <dbReference type="ARBA" id="ARBA00023043"/>
    </source>
</evidence>
<dbReference type="PROSITE" id="PS50088">
    <property type="entry name" value="ANK_REPEAT"/>
    <property type="match status" value="5"/>
</dbReference>
<comment type="caution">
    <text evidence="5">The sequence shown here is derived from an EMBL/GenBank/DDBJ whole genome shotgun (WGS) entry which is preliminary data.</text>
</comment>
<dbReference type="Pfam" id="PF00023">
    <property type="entry name" value="Ank"/>
    <property type="match status" value="2"/>
</dbReference>
<dbReference type="PANTHER" id="PTHR24198">
    <property type="entry name" value="ANKYRIN REPEAT AND PROTEIN KINASE DOMAIN-CONTAINING PROTEIN"/>
    <property type="match status" value="1"/>
</dbReference>
<dbReference type="STRING" id="670386.D3B998"/>
<dbReference type="InParanoid" id="D3B998"/>
<proteinExistence type="predicted"/>
<evidence type="ECO:0000313" key="6">
    <source>
        <dbReference type="Proteomes" id="UP000001396"/>
    </source>
</evidence>
<gene>
    <name evidence="5" type="ORF">PPL_05042</name>
</gene>
<keyword evidence="2 3" id="KW-0040">ANK repeat</keyword>
<dbReference type="RefSeq" id="XP_020434254.1">
    <property type="nucleotide sequence ID" value="XM_020575938.1"/>
</dbReference>
<organism evidence="5 6">
    <name type="scientific">Heterostelium pallidum (strain ATCC 26659 / Pp 5 / PN500)</name>
    <name type="common">Cellular slime mold</name>
    <name type="synonym">Polysphondylium pallidum</name>
    <dbReference type="NCBI Taxonomy" id="670386"/>
    <lineage>
        <taxon>Eukaryota</taxon>
        <taxon>Amoebozoa</taxon>
        <taxon>Evosea</taxon>
        <taxon>Eumycetozoa</taxon>
        <taxon>Dictyostelia</taxon>
        <taxon>Acytosteliales</taxon>
        <taxon>Acytosteliaceae</taxon>
        <taxon>Heterostelium</taxon>
    </lineage>
</organism>